<dbReference type="EMBL" id="REGN01000983">
    <property type="protein sequence ID" value="RNA37756.1"/>
    <property type="molecule type" value="Genomic_DNA"/>
</dbReference>
<dbReference type="Proteomes" id="UP000276133">
    <property type="component" value="Unassembled WGS sequence"/>
</dbReference>
<organism evidence="1 2">
    <name type="scientific">Brachionus plicatilis</name>
    <name type="common">Marine rotifer</name>
    <name type="synonym">Brachionus muelleri</name>
    <dbReference type="NCBI Taxonomy" id="10195"/>
    <lineage>
        <taxon>Eukaryota</taxon>
        <taxon>Metazoa</taxon>
        <taxon>Spiralia</taxon>
        <taxon>Gnathifera</taxon>
        <taxon>Rotifera</taxon>
        <taxon>Eurotatoria</taxon>
        <taxon>Monogononta</taxon>
        <taxon>Pseudotrocha</taxon>
        <taxon>Ploima</taxon>
        <taxon>Brachionidae</taxon>
        <taxon>Brachionus</taxon>
    </lineage>
</organism>
<reference evidence="1 2" key="1">
    <citation type="journal article" date="2018" name="Sci. Rep.">
        <title>Genomic signatures of local adaptation to the degree of environmental predictability in rotifers.</title>
        <authorList>
            <person name="Franch-Gras L."/>
            <person name="Hahn C."/>
            <person name="Garcia-Roger E.M."/>
            <person name="Carmona M.J."/>
            <person name="Serra M."/>
            <person name="Gomez A."/>
        </authorList>
    </citation>
    <scope>NUCLEOTIDE SEQUENCE [LARGE SCALE GENOMIC DNA]</scope>
    <source>
        <strain evidence="1">HYR1</strain>
    </source>
</reference>
<proteinExistence type="predicted"/>
<sequence length="73" mass="8610">MANKKSYYEYEIMKNSLLRMGNQSPFSYLTTVNYLVCFIQEAIIKNNDGYKQLIKLIREQEANIDTIHDKISN</sequence>
<keyword evidence="2" id="KW-1185">Reference proteome</keyword>
<evidence type="ECO:0000313" key="1">
    <source>
        <dbReference type="EMBL" id="RNA37756.1"/>
    </source>
</evidence>
<accession>A0A3M7SPU6</accession>
<protein>
    <submittedName>
        <fullName evidence="1">Uncharacterized protein</fullName>
    </submittedName>
</protein>
<comment type="caution">
    <text evidence="1">The sequence shown here is derived from an EMBL/GenBank/DDBJ whole genome shotgun (WGS) entry which is preliminary data.</text>
</comment>
<dbReference type="AlphaFoldDB" id="A0A3M7SPU6"/>
<evidence type="ECO:0000313" key="2">
    <source>
        <dbReference type="Proteomes" id="UP000276133"/>
    </source>
</evidence>
<gene>
    <name evidence="1" type="ORF">BpHYR1_042250</name>
</gene>
<name>A0A3M7SPU6_BRAPC</name>